<reference evidence="2" key="2">
    <citation type="submission" date="2023-06" db="EMBL/GenBank/DDBJ databases">
        <authorList>
            <consortium name="Lawrence Berkeley National Laboratory"/>
            <person name="Mondo S.J."/>
            <person name="Hensen N."/>
            <person name="Bonometti L."/>
            <person name="Westerberg I."/>
            <person name="Brannstrom I.O."/>
            <person name="Guillou S."/>
            <person name="Cros-Aarteil S."/>
            <person name="Calhoun S."/>
            <person name="Haridas S."/>
            <person name="Kuo A."/>
            <person name="Pangilinan J."/>
            <person name="Riley R."/>
            <person name="Labutti K."/>
            <person name="Andreopoulos B."/>
            <person name="Lipzen A."/>
            <person name="Chen C."/>
            <person name="Yanf M."/>
            <person name="Daum C."/>
            <person name="Ng V."/>
            <person name="Clum A."/>
            <person name="Steindorff A."/>
            <person name="Ohm R."/>
            <person name="Martin F."/>
            <person name="Silar P."/>
            <person name="Natvig D."/>
            <person name="Lalanne C."/>
            <person name="Gautier V."/>
            <person name="Ament-Velasquez S.L."/>
            <person name="Kruys A."/>
            <person name="Hutchinson M.I."/>
            <person name="Powell A.J."/>
            <person name="Barry K."/>
            <person name="Miller A.N."/>
            <person name="Grigoriev I.V."/>
            <person name="Debuchy R."/>
            <person name="Gladieux P."/>
            <person name="Thoren M.H."/>
            <person name="Johannesson H."/>
        </authorList>
    </citation>
    <scope>NUCLEOTIDE SEQUENCE</scope>
    <source>
        <strain evidence="2">PSN324</strain>
    </source>
</reference>
<comment type="caution">
    <text evidence="2">The sequence shown here is derived from an EMBL/GenBank/DDBJ whole genome shotgun (WGS) entry which is preliminary data.</text>
</comment>
<name>A0AAV9HTX9_9PEZI</name>
<protein>
    <submittedName>
        <fullName evidence="2">Uncharacterized protein</fullName>
    </submittedName>
</protein>
<dbReference type="EMBL" id="MU864949">
    <property type="protein sequence ID" value="KAK4464327.1"/>
    <property type="molecule type" value="Genomic_DNA"/>
</dbReference>
<evidence type="ECO:0000313" key="2">
    <source>
        <dbReference type="EMBL" id="KAK4464327.1"/>
    </source>
</evidence>
<gene>
    <name evidence="2" type="ORF">QBC42DRAFT_249655</name>
</gene>
<feature type="compositionally biased region" description="Acidic residues" evidence="1">
    <location>
        <begin position="193"/>
        <end position="204"/>
    </location>
</feature>
<evidence type="ECO:0000313" key="3">
    <source>
        <dbReference type="Proteomes" id="UP001321749"/>
    </source>
</evidence>
<accession>A0AAV9HTX9</accession>
<dbReference type="AlphaFoldDB" id="A0AAV9HTX9"/>
<sequence>MGMDGQQELERVEVLVDNLAGSCETALNLCASWSARFAAENRYRTHSRRDGGYGERYEGDDDDDGWDLDKSGSGILKCAASTSLEISGYRIRSTYQIGLTLIGGDFAEGDVECRVTLSRQFDHMLQRVNRLREAVAKRWPLNLNEIYLSSESVRIYSVRALALQYRRLAFGRPVPHEVPIPRVMVPTKRFSWEDDPGDDGDDDADEKRGGEEDVSNQKAREAVGFDSQTAVWSTAGSDPKDEPKAAAFGSEPPSPPLTPKASSSGVAVSAMEQPQAVIPLLRLPGRELGEEEKTIQ</sequence>
<keyword evidence="3" id="KW-1185">Reference proteome</keyword>
<dbReference type="Proteomes" id="UP001321749">
    <property type="component" value="Unassembled WGS sequence"/>
</dbReference>
<organism evidence="2 3">
    <name type="scientific">Cladorrhinum samala</name>
    <dbReference type="NCBI Taxonomy" id="585594"/>
    <lineage>
        <taxon>Eukaryota</taxon>
        <taxon>Fungi</taxon>
        <taxon>Dikarya</taxon>
        <taxon>Ascomycota</taxon>
        <taxon>Pezizomycotina</taxon>
        <taxon>Sordariomycetes</taxon>
        <taxon>Sordariomycetidae</taxon>
        <taxon>Sordariales</taxon>
        <taxon>Podosporaceae</taxon>
        <taxon>Cladorrhinum</taxon>
    </lineage>
</organism>
<evidence type="ECO:0000256" key="1">
    <source>
        <dbReference type="SAM" id="MobiDB-lite"/>
    </source>
</evidence>
<feature type="compositionally biased region" description="Polar residues" evidence="1">
    <location>
        <begin position="226"/>
        <end position="236"/>
    </location>
</feature>
<reference evidence="2" key="1">
    <citation type="journal article" date="2023" name="Mol. Phylogenet. Evol.">
        <title>Genome-scale phylogeny and comparative genomics of the fungal order Sordariales.</title>
        <authorList>
            <person name="Hensen N."/>
            <person name="Bonometti L."/>
            <person name="Westerberg I."/>
            <person name="Brannstrom I.O."/>
            <person name="Guillou S."/>
            <person name="Cros-Aarteil S."/>
            <person name="Calhoun S."/>
            <person name="Haridas S."/>
            <person name="Kuo A."/>
            <person name="Mondo S."/>
            <person name="Pangilinan J."/>
            <person name="Riley R."/>
            <person name="LaButti K."/>
            <person name="Andreopoulos B."/>
            <person name="Lipzen A."/>
            <person name="Chen C."/>
            <person name="Yan M."/>
            <person name="Daum C."/>
            <person name="Ng V."/>
            <person name="Clum A."/>
            <person name="Steindorff A."/>
            <person name="Ohm R.A."/>
            <person name="Martin F."/>
            <person name="Silar P."/>
            <person name="Natvig D.O."/>
            <person name="Lalanne C."/>
            <person name="Gautier V."/>
            <person name="Ament-Velasquez S.L."/>
            <person name="Kruys A."/>
            <person name="Hutchinson M.I."/>
            <person name="Powell A.J."/>
            <person name="Barry K."/>
            <person name="Miller A.N."/>
            <person name="Grigoriev I.V."/>
            <person name="Debuchy R."/>
            <person name="Gladieux P."/>
            <person name="Hiltunen Thoren M."/>
            <person name="Johannesson H."/>
        </authorList>
    </citation>
    <scope>NUCLEOTIDE SEQUENCE</scope>
    <source>
        <strain evidence="2">PSN324</strain>
    </source>
</reference>
<feature type="region of interest" description="Disordered" evidence="1">
    <location>
        <begin position="189"/>
        <end position="296"/>
    </location>
</feature>
<proteinExistence type="predicted"/>
<feature type="compositionally biased region" description="Basic and acidic residues" evidence="1">
    <location>
        <begin position="284"/>
        <end position="296"/>
    </location>
</feature>